<evidence type="ECO:0000256" key="2">
    <source>
        <dbReference type="ARBA" id="ARBA00004651"/>
    </source>
</evidence>
<keyword evidence="8 15" id="KW-0418">Kinase</keyword>
<organism evidence="15 16">
    <name type="scientific">Thermoclostridium stercorarium subsp. thermolacticum DSM 2910</name>
    <dbReference type="NCBI Taxonomy" id="1121336"/>
    <lineage>
        <taxon>Bacteria</taxon>
        <taxon>Bacillati</taxon>
        <taxon>Bacillota</taxon>
        <taxon>Clostridia</taxon>
        <taxon>Eubacteriales</taxon>
        <taxon>Oscillospiraceae</taxon>
        <taxon>Thermoclostridium</taxon>
    </lineage>
</organism>
<dbReference type="RefSeq" id="WP_015359363.1">
    <property type="nucleotide sequence ID" value="NZ_CP014672.1"/>
</dbReference>
<dbReference type="CDD" id="cd06225">
    <property type="entry name" value="HAMP"/>
    <property type="match status" value="1"/>
</dbReference>
<dbReference type="InterPro" id="IPR003660">
    <property type="entry name" value="HAMP_dom"/>
</dbReference>
<gene>
    <name evidence="15" type="ORF">CSTERTH_08240</name>
</gene>
<dbReference type="CDD" id="cd12912">
    <property type="entry name" value="PDC2_MCP_like"/>
    <property type="match status" value="1"/>
</dbReference>
<evidence type="ECO:0000256" key="10">
    <source>
        <dbReference type="ARBA" id="ARBA00023012"/>
    </source>
</evidence>
<keyword evidence="11 12" id="KW-0472">Membrane</keyword>
<dbReference type="OrthoDB" id="9809348at2"/>
<sequence>MTKLYAIRKHFRDLPIYKKLVFSFVFLAIFPALFIGILSYCRSSELIKHKTEQYTNDILMEMGNNIENKLREAERVTFQVLSNSIIQNSLKKSNRGFANEQEKITAEKNIHSQLSGLISSVSDIAAIQIISNNGTIYYVNPASISLNDNEEERKIVEKGLGRPYWFNTDPSTQTLMVGRVINSLDAQKKIGYVFVYLRESSIINTFKETELFNNGKLYIIDQQGYIVLARDRNLLGKRNEFTSKAINGFMDNNTFTTAKIAGKNYYVSYRDIKGTSWKMVCFIPSLEYEWEVILLRNWIFLTILLCCLLSFVLSVVISKDISKPVQDLSKKMQEVGKGNFSVYIDYDAKDEIGVLSRRFNEMVSQVNLLIKKVYQEELLKQKAELKSLRMQINPHFLYNTLESINWMARMHGVPEIGRMVKALGDLMRASINGEDFISVREEIRNIENYLTIQKFRYGDKISAEMDINPGILDVKIPKLILQPIVENAVIHGIENKIGNGKISIEGFSENGTVILRVKDDGIGMDEELCSKILSENHDSGKTDRHTHIGLKNVDKRIKMYYGEKYGIKIQSRKGCGTCVSISIPSNHTVNSSDS</sequence>
<dbReference type="Gene3D" id="3.30.450.20">
    <property type="entry name" value="PAS domain"/>
    <property type="match status" value="1"/>
</dbReference>
<dbReference type="EC" id="2.7.13.3" evidence="3"/>
<feature type="domain" description="Histidine kinase" evidence="13">
    <location>
        <begin position="480"/>
        <end position="587"/>
    </location>
</feature>
<keyword evidence="9 12" id="KW-1133">Transmembrane helix</keyword>
<evidence type="ECO:0000256" key="9">
    <source>
        <dbReference type="ARBA" id="ARBA00022989"/>
    </source>
</evidence>
<reference evidence="15 16" key="1">
    <citation type="submission" date="2016-02" db="EMBL/GenBank/DDBJ databases">
        <title>Comparison of Clostridium stercorarium subspecies using comparative genomics and transcriptomics.</title>
        <authorList>
            <person name="Schellenberg J."/>
            <person name="Thallinger G."/>
            <person name="Levin D.B."/>
            <person name="Zhang X."/>
            <person name="Alvare G."/>
            <person name="Fristensky B."/>
            <person name="Sparling R."/>
        </authorList>
    </citation>
    <scope>NUCLEOTIDE SEQUENCE [LARGE SCALE GENOMIC DNA]</scope>
    <source>
        <strain evidence="15 16">DSM 2910</strain>
    </source>
</reference>
<name>A0A1B1YE25_THEST</name>
<evidence type="ECO:0000256" key="7">
    <source>
        <dbReference type="ARBA" id="ARBA00022692"/>
    </source>
</evidence>
<evidence type="ECO:0000256" key="11">
    <source>
        <dbReference type="ARBA" id="ARBA00023136"/>
    </source>
</evidence>
<dbReference type="AlphaFoldDB" id="A0A1B1YE25"/>
<comment type="catalytic activity">
    <reaction evidence="1">
        <text>ATP + protein L-histidine = ADP + protein N-phospho-L-histidine.</text>
        <dbReference type="EC" id="2.7.13.3"/>
    </reaction>
</comment>
<keyword evidence="6" id="KW-0808">Transferase</keyword>
<feature type="domain" description="HAMP" evidence="14">
    <location>
        <begin position="319"/>
        <end position="371"/>
    </location>
</feature>
<dbReference type="GO" id="GO:0000155">
    <property type="term" value="F:phosphorelay sensor kinase activity"/>
    <property type="evidence" value="ECO:0007669"/>
    <property type="project" value="InterPro"/>
</dbReference>
<evidence type="ECO:0000256" key="5">
    <source>
        <dbReference type="ARBA" id="ARBA00022553"/>
    </source>
</evidence>
<evidence type="ECO:0000313" key="16">
    <source>
        <dbReference type="Proteomes" id="UP000092971"/>
    </source>
</evidence>
<dbReference type="PANTHER" id="PTHR34220:SF7">
    <property type="entry name" value="SENSOR HISTIDINE KINASE YPDA"/>
    <property type="match status" value="1"/>
</dbReference>
<evidence type="ECO:0000256" key="6">
    <source>
        <dbReference type="ARBA" id="ARBA00022679"/>
    </source>
</evidence>
<keyword evidence="10" id="KW-0902">Two-component regulatory system</keyword>
<dbReference type="Pfam" id="PF02743">
    <property type="entry name" value="dCache_1"/>
    <property type="match status" value="1"/>
</dbReference>
<dbReference type="Pfam" id="PF00672">
    <property type="entry name" value="HAMP"/>
    <property type="match status" value="1"/>
</dbReference>
<protein>
    <recommendedName>
        <fullName evidence="3">histidine kinase</fullName>
        <ecNumber evidence="3">2.7.13.3</ecNumber>
    </recommendedName>
</protein>
<keyword evidence="5" id="KW-0597">Phosphoprotein</keyword>
<evidence type="ECO:0000256" key="3">
    <source>
        <dbReference type="ARBA" id="ARBA00012438"/>
    </source>
</evidence>
<dbReference type="Pfam" id="PF06580">
    <property type="entry name" value="His_kinase"/>
    <property type="match status" value="1"/>
</dbReference>
<accession>A0A1B1YE25</accession>
<proteinExistence type="predicted"/>
<evidence type="ECO:0000256" key="12">
    <source>
        <dbReference type="SAM" id="Phobius"/>
    </source>
</evidence>
<dbReference type="InterPro" id="IPR010559">
    <property type="entry name" value="Sig_transdc_His_kin_internal"/>
</dbReference>
<dbReference type="InterPro" id="IPR050640">
    <property type="entry name" value="Bact_2-comp_sensor_kinase"/>
</dbReference>
<evidence type="ECO:0000256" key="8">
    <source>
        <dbReference type="ARBA" id="ARBA00022777"/>
    </source>
</evidence>
<dbReference type="InterPro" id="IPR003594">
    <property type="entry name" value="HATPase_dom"/>
</dbReference>
<dbReference type="PANTHER" id="PTHR34220">
    <property type="entry name" value="SENSOR HISTIDINE KINASE YPDA"/>
    <property type="match status" value="1"/>
</dbReference>
<evidence type="ECO:0000259" key="14">
    <source>
        <dbReference type="PROSITE" id="PS50885"/>
    </source>
</evidence>
<dbReference type="SUPFAM" id="SSF158472">
    <property type="entry name" value="HAMP domain-like"/>
    <property type="match status" value="1"/>
</dbReference>
<keyword evidence="4" id="KW-1003">Cell membrane</keyword>
<evidence type="ECO:0000256" key="1">
    <source>
        <dbReference type="ARBA" id="ARBA00000085"/>
    </source>
</evidence>
<dbReference type="GO" id="GO:0005886">
    <property type="term" value="C:plasma membrane"/>
    <property type="evidence" value="ECO:0007669"/>
    <property type="project" value="UniProtKB-SubCell"/>
</dbReference>
<dbReference type="Proteomes" id="UP000092971">
    <property type="component" value="Chromosome"/>
</dbReference>
<dbReference type="PROSITE" id="PS50885">
    <property type="entry name" value="HAMP"/>
    <property type="match status" value="1"/>
</dbReference>
<dbReference type="InterPro" id="IPR033479">
    <property type="entry name" value="dCache_1"/>
</dbReference>
<dbReference type="InterPro" id="IPR036890">
    <property type="entry name" value="HATPase_C_sf"/>
</dbReference>
<dbReference type="PROSITE" id="PS50109">
    <property type="entry name" value="HIS_KIN"/>
    <property type="match status" value="1"/>
</dbReference>
<dbReference type="Gene3D" id="3.30.565.10">
    <property type="entry name" value="Histidine kinase-like ATPase, C-terminal domain"/>
    <property type="match status" value="1"/>
</dbReference>
<dbReference type="SMART" id="SM00387">
    <property type="entry name" value="HATPase_c"/>
    <property type="match status" value="1"/>
</dbReference>
<dbReference type="Gene3D" id="6.10.340.10">
    <property type="match status" value="1"/>
</dbReference>
<feature type="transmembrane region" description="Helical" evidence="12">
    <location>
        <begin position="20"/>
        <end position="40"/>
    </location>
</feature>
<dbReference type="InterPro" id="IPR005467">
    <property type="entry name" value="His_kinase_dom"/>
</dbReference>
<keyword evidence="7 12" id="KW-0812">Transmembrane</keyword>
<dbReference type="SUPFAM" id="SSF55874">
    <property type="entry name" value="ATPase domain of HSP90 chaperone/DNA topoisomerase II/histidine kinase"/>
    <property type="match status" value="1"/>
</dbReference>
<dbReference type="EMBL" id="CP014672">
    <property type="protein sequence ID" value="ANW99015.1"/>
    <property type="molecule type" value="Genomic_DNA"/>
</dbReference>
<evidence type="ECO:0000256" key="4">
    <source>
        <dbReference type="ARBA" id="ARBA00022475"/>
    </source>
</evidence>
<feature type="transmembrane region" description="Helical" evidence="12">
    <location>
        <begin position="298"/>
        <end position="317"/>
    </location>
</feature>
<evidence type="ECO:0000313" key="15">
    <source>
        <dbReference type="EMBL" id="ANW99015.1"/>
    </source>
</evidence>
<dbReference type="SMART" id="SM00304">
    <property type="entry name" value="HAMP"/>
    <property type="match status" value="1"/>
</dbReference>
<comment type="subcellular location">
    <subcellularLocation>
        <location evidence="2">Cell membrane</location>
        <topology evidence="2">Multi-pass membrane protein</topology>
    </subcellularLocation>
</comment>
<evidence type="ECO:0000259" key="13">
    <source>
        <dbReference type="PROSITE" id="PS50109"/>
    </source>
</evidence>
<dbReference type="Pfam" id="PF02518">
    <property type="entry name" value="HATPase_c"/>
    <property type="match status" value="1"/>
</dbReference>